<name>A0A4C2A8G4_EUMVA</name>
<evidence type="ECO:0000256" key="1">
    <source>
        <dbReference type="SAM" id="MobiDB-lite"/>
    </source>
</evidence>
<protein>
    <submittedName>
        <fullName evidence="2">Uncharacterized protein</fullName>
    </submittedName>
</protein>
<keyword evidence="3" id="KW-1185">Reference proteome</keyword>
<dbReference type="AlphaFoldDB" id="A0A4C2A8G4"/>
<feature type="region of interest" description="Disordered" evidence="1">
    <location>
        <begin position="65"/>
        <end position="88"/>
    </location>
</feature>
<comment type="caution">
    <text evidence="2">The sequence shown here is derived from an EMBL/GenBank/DDBJ whole genome shotgun (WGS) entry which is preliminary data.</text>
</comment>
<evidence type="ECO:0000313" key="3">
    <source>
        <dbReference type="Proteomes" id="UP000299102"/>
    </source>
</evidence>
<proteinExistence type="predicted"/>
<dbReference type="EMBL" id="BGZK01002636">
    <property type="protein sequence ID" value="GBP95479.1"/>
    <property type="molecule type" value="Genomic_DNA"/>
</dbReference>
<accession>A0A4C2A8G4</accession>
<organism evidence="2 3">
    <name type="scientific">Eumeta variegata</name>
    <name type="common">Bagworm moth</name>
    <name type="synonym">Eumeta japonica</name>
    <dbReference type="NCBI Taxonomy" id="151549"/>
    <lineage>
        <taxon>Eukaryota</taxon>
        <taxon>Metazoa</taxon>
        <taxon>Ecdysozoa</taxon>
        <taxon>Arthropoda</taxon>
        <taxon>Hexapoda</taxon>
        <taxon>Insecta</taxon>
        <taxon>Pterygota</taxon>
        <taxon>Neoptera</taxon>
        <taxon>Endopterygota</taxon>
        <taxon>Lepidoptera</taxon>
        <taxon>Glossata</taxon>
        <taxon>Ditrysia</taxon>
        <taxon>Tineoidea</taxon>
        <taxon>Psychidae</taxon>
        <taxon>Oiketicinae</taxon>
        <taxon>Eumeta</taxon>
    </lineage>
</organism>
<gene>
    <name evidence="2" type="ORF">EVAR_62830_1</name>
</gene>
<dbReference type="Proteomes" id="UP000299102">
    <property type="component" value="Unassembled WGS sequence"/>
</dbReference>
<evidence type="ECO:0000313" key="2">
    <source>
        <dbReference type="EMBL" id="GBP95479.1"/>
    </source>
</evidence>
<sequence>MRFNDDQCSHRNVSGRWVSLNCRSIDLKQKDEEKERKDPFVVSKRPLLLLRRNVKMRIREAYTMTKRTGFTDEPSRGPATRGARSSPCTGRRFALNRLKISST</sequence>
<reference evidence="2 3" key="1">
    <citation type="journal article" date="2019" name="Commun. Biol.">
        <title>The bagworm genome reveals a unique fibroin gene that provides high tensile strength.</title>
        <authorList>
            <person name="Kono N."/>
            <person name="Nakamura H."/>
            <person name="Ohtoshi R."/>
            <person name="Tomita M."/>
            <person name="Numata K."/>
            <person name="Arakawa K."/>
        </authorList>
    </citation>
    <scope>NUCLEOTIDE SEQUENCE [LARGE SCALE GENOMIC DNA]</scope>
</reference>